<reference evidence="10 11" key="1">
    <citation type="submission" date="2023-10" db="EMBL/GenBank/DDBJ databases">
        <title>Chromosome-scale genome assembly provides insights into flower coloration mechanisms of Canna indica.</title>
        <authorList>
            <person name="Li C."/>
        </authorList>
    </citation>
    <scope>NUCLEOTIDE SEQUENCE [LARGE SCALE GENOMIC DNA]</scope>
    <source>
        <tissue evidence="10">Flower</tissue>
    </source>
</reference>
<organism evidence="10 11">
    <name type="scientific">Canna indica</name>
    <name type="common">Indian-shot</name>
    <dbReference type="NCBI Taxonomy" id="4628"/>
    <lineage>
        <taxon>Eukaryota</taxon>
        <taxon>Viridiplantae</taxon>
        <taxon>Streptophyta</taxon>
        <taxon>Embryophyta</taxon>
        <taxon>Tracheophyta</taxon>
        <taxon>Spermatophyta</taxon>
        <taxon>Magnoliopsida</taxon>
        <taxon>Liliopsida</taxon>
        <taxon>Zingiberales</taxon>
        <taxon>Cannaceae</taxon>
        <taxon>Canna</taxon>
    </lineage>
</organism>
<evidence type="ECO:0000256" key="3">
    <source>
        <dbReference type="ARBA" id="ARBA00022454"/>
    </source>
</evidence>
<keyword evidence="5" id="KW-0498">Mitosis</keyword>
<dbReference type="Pfam" id="PF03980">
    <property type="entry name" value="Nnf1"/>
    <property type="match status" value="1"/>
</dbReference>
<keyword evidence="3" id="KW-0158">Chromosome</keyword>
<evidence type="ECO:0000256" key="4">
    <source>
        <dbReference type="ARBA" id="ARBA00022618"/>
    </source>
</evidence>
<dbReference type="GO" id="GO:0005634">
    <property type="term" value="C:nucleus"/>
    <property type="evidence" value="ECO:0007669"/>
    <property type="project" value="UniProtKB-SubCell"/>
</dbReference>
<dbReference type="EMBL" id="CP136890">
    <property type="protein sequence ID" value="WOK92716.1"/>
    <property type="molecule type" value="Genomic_DNA"/>
</dbReference>
<dbReference type="AlphaFoldDB" id="A0AAQ3JN59"/>
<gene>
    <name evidence="10" type="ORF">Cni_G01407</name>
</gene>
<sequence length="176" mass="20060">MDGPSDAPISSRHSNLRRSFELGIRPVLTAFSKEDVWRAFPTYTDGERERLYLMLVQVIKSLHESIEEEFKSICQETKVGTTLDMIEQLVEEHNLDVLAADKTDIVDIKEKISNVKKDEIQSLTSLLHEIEAQNNVMKACIESLKTNVDFSTAPDIMEQLRSWNGKFGKHHGSLNE</sequence>
<protein>
    <submittedName>
        <fullName evidence="10">Uncharacterized protein</fullName>
    </submittedName>
</protein>
<evidence type="ECO:0000256" key="8">
    <source>
        <dbReference type="ARBA" id="ARBA00023306"/>
    </source>
</evidence>
<evidence type="ECO:0000313" key="11">
    <source>
        <dbReference type="Proteomes" id="UP001327560"/>
    </source>
</evidence>
<dbReference type="GO" id="GO:0007059">
    <property type="term" value="P:chromosome segregation"/>
    <property type="evidence" value="ECO:0007669"/>
    <property type="project" value="TreeGrafter"/>
</dbReference>
<evidence type="ECO:0000256" key="7">
    <source>
        <dbReference type="ARBA" id="ARBA00023242"/>
    </source>
</evidence>
<name>A0AAQ3JN59_9LILI</name>
<keyword evidence="6" id="KW-0995">Kinetochore</keyword>
<keyword evidence="11" id="KW-1185">Reference proteome</keyword>
<keyword evidence="7" id="KW-0539">Nucleus</keyword>
<dbReference type="Proteomes" id="UP001327560">
    <property type="component" value="Chromosome 1"/>
</dbReference>
<evidence type="ECO:0000256" key="6">
    <source>
        <dbReference type="ARBA" id="ARBA00022838"/>
    </source>
</evidence>
<evidence type="ECO:0000256" key="1">
    <source>
        <dbReference type="ARBA" id="ARBA00004123"/>
    </source>
</evidence>
<evidence type="ECO:0000256" key="5">
    <source>
        <dbReference type="ARBA" id="ARBA00022776"/>
    </source>
</evidence>
<evidence type="ECO:0000256" key="9">
    <source>
        <dbReference type="ARBA" id="ARBA00023328"/>
    </source>
</evidence>
<accession>A0AAQ3JN59</accession>
<dbReference type="GO" id="GO:0000444">
    <property type="term" value="C:MIS12/MIND type complex"/>
    <property type="evidence" value="ECO:0007669"/>
    <property type="project" value="InterPro"/>
</dbReference>
<keyword evidence="8" id="KW-0131">Cell cycle</keyword>
<dbReference type="InterPro" id="IPR007128">
    <property type="entry name" value="PMF1/Nnf1"/>
</dbReference>
<evidence type="ECO:0000313" key="10">
    <source>
        <dbReference type="EMBL" id="WOK92716.1"/>
    </source>
</evidence>
<dbReference type="PANTHER" id="PTHR15459:SF3">
    <property type="entry name" value="POLYAMINE-MODULATED FACTOR 1"/>
    <property type="match status" value="1"/>
</dbReference>
<dbReference type="GO" id="GO:0051301">
    <property type="term" value="P:cell division"/>
    <property type="evidence" value="ECO:0007669"/>
    <property type="project" value="UniProtKB-KW"/>
</dbReference>
<keyword evidence="4" id="KW-0132">Cell division</keyword>
<evidence type="ECO:0000256" key="2">
    <source>
        <dbReference type="ARBA" id="ARBA00004629"/>
    </source>
</evidence>
<comment type="subcellular location">
    <subcellularLocation>
        <location evidence="2">Chromosome</location>
        <location evidence="2">Centromere</location>
        <location evidence="2">Kinetochore</location>
    </subcellularLocation>
    <subcellularLocation>
        <location evidence="1">Nucleus</location>
    </subcellularLocation>
</comment>
<dbReference type="PANTHER" id="PTHR15459">
    <property type="entry name" value="POLYAMINE-MODULATED FACTOR 1"/>
    <property type="match status" value="1"/>
</dbReference>
<keyword evidence="9" id="KW-0137">Centromere</keyword>
<proteinExistence type="predicted"/>